<dbReference type="EMBL" id="BMAW01090050">
    <property type="protein sequence ID" value="GFS42831.1"/>
    <property type="molecule type" value="Genomic_DNA"/>
</dbReference>
<evidence type="ECO:0000313" key="2">
    <source>
        <dbReference type="EMBL" id="GFS42831.1"/>
    </source>
</evidence>
<gene>
    <name evidence="2" type="ORF">NPIL_438581</name>
</gene>
<organism evidence="2 3">
    <name type="scientific">Nephila pilipes</name>
    <name type="common">Giant wood spider</name>
    <name type="synonym">Nephila maculata</name>
    <dbReference type="NCBI Taxonomy" id="299642"/>
    <lineage>
        <taxon>Eukaryota</taxon>
        <taxon>Metazoa</taxon>
        <taxon>Ecdysozoa</taxon>
        <taxon>Arthropoda</taxon>
        <taxon>Chelicerata</taxon>
        <taxon>Arachnida</taxon>
        <taxon>Araneae</taxon>
        <taxon>Araneomorphae</taxon>
        <taxon>Entelegynae</taxon>
        <taxon>Araneoidea</taxon>
        <taxon>Nephilidae</taxon>
        <taxon>Nephila</taxon>
    </lineage>
</organism>
<accession>A0A8X6KE71</accession>
<dbReference type="InterPro" id="IPR013087">
    <property type="entry name" value="Znf_C2H2_type"/>
</dbReference>
<evidence type="ECO:0000259" key="1">
    <source>
        <dbReference type="PROSITE" id="PS00028"/>
    </source>
</evidence>
<dbReference type="OrthoDB" id="6473720at2759"/>
<reference evidence="2" key="1">
    <citation type="submission" date="2020-08" db="EMBL/GenBank/DDBJ databases">
        <title>Multicomponent nature underlies the extraordinary mechanical properties of spider dragline silk.</title>
        <authorList>
            <person name="Kono N."/>
            <person name="Nakamura H."/>
            <person name="Mori M."/>
            <person name="Yoshida Y."/>
            <person name="Ohtoshi R."/>
            <person name="Malay A.D."/>
            <person name="Moran D.A.P."/>
            <person name="Tomita M."/>
            <person name="Numata K."/>
            <person name="Arakawa K."/>
        </authorList>
    </citation>
    <scope>NUCLEOTIDE SEQUENCE</scope>
</reference>
<dbReference type="AlphaFoldDB" id="A0A8X6KE71"/>
<name>A0A8X6KE71_NEPPI</name>
<proteinExistence type="predicted"/>
<comment type="caution">
    <text evidence="2">The sequence shown here is derived from an EMBL/GenBank/DDBJ whole genome shotgun (WGS) entry which is preliminary data.</text>
</comment>
<dbReference type="Proteomes" id="UP000887013">
    <property type="component" value="Unassembled WGS sequence"/>
</dbReference>
<keyword evidence="3" id="KW-1185">Reference proteome</keyword>
<protein>
    <recommendedName>
        <fullName evidence="1">C2H2-type domain-containing protein</fullName>
    </recommendedName>
</protein>
<feature type="domain" description="C2H2-type" evidence="1">
    <location>
        <begin position="81"/>
        <end position="101"/>
    </location>
</feature>
<sequence>MRCSPDHLQQIDFCVTHNHNFCISFKCSLNMSDLCSNKNDSSTNSDNLNSAKSKNSCTPVALRTRLCSQLSYEGAAQLGQCKLCPVSFTTPHRLRIHLLSHKPNAKRKSE</sequence>
<evidence type="ECO:0000313" key="3">
    <source>
        <dbReference type="Proteomes" id="UP000887013"/>
    </source>
</evidence>
<dbReference type="PROSITE" id="PS00028">
    <property type="entry name" value="ZINC_FINGER_C2H2_1"/>
    <property type="match status" value="1"/>
</dbReference>